<sequence length="1809" mass="190351">MKIKLLLLLLIFATGFSSGQVVVQEDFNASTSLPTGWTSNGSGTSTQSCDGNSFRRNVYNTGGNSTMTLTTPPNQVASSNGNDISVSVDYKVVDWSLATSPTPANFGTLELQFSIDDGSNWTTFSTIDSSNHIVSNTCALISGIIPAANVPIGSDVKIRTLNTYNSGDYYMYNDNFTAVQLGACLSPMALDAANITSSSADLSWTSGGSGESSWEVEYGIDGFTQGAGTTITPATNPVSTTGLMSNTDYDYYVRANCGAGDYSEWAGPFSFTTLCAAEIPDYLEDFSSYIPGCWVEAVDGDPVNGPSSLGSSNWAEEEFAHLGSGLGGVDINIYQTGDIEWLLSPQFDLSAGGYEINLDVAFTNYNATTQGAFDADDDVRLLYTLDGITWNTIVQWNAANGNTPAAGGETFNADLSAITGSNVQFAIYSDEGATATGDKDFHIDNFQVRTIPSCQEPTNLAVTNITATSADLGWTVSGSAETIWDVEYGVTGFTQGGVASTIVDNTSNNPYNASGLTESTDYDFYVRAHCGVGNESAWAGPFSFSTPASCLIPTVLSAANITATSVDLSWTSGGSGEASWEVEFGVDGFTQGAGNIITPATNPYNLNVLTANTAYDYYVRANCGGGDFSEWVGPYSFTTPCVAFNIPFTENFDSSTTGSSSNTNAPNCWSFIDSGSGYVYVYDNSATNVQSGAKSYRFYNGFDSSGDYMLVSPEIAELTTDGVQVQFSAKGANGQELELGTITDPNDASTFTVLATTTLTSSSFENIEINIPTSTDSYFAVRHGQTGTFDSYYLDDFSFVELPSCVKPTSLNVTGITATSADLTWTSGGSGESSWEIEYGIDGFTQGTTDGTIVSATSNPYSLSSLLESADYDYYVRANCSGGEFSEWVGPFSFTTPASCLVPSMLSASNITSSSADLSWTSGGSGESSWEVEYGIDGFTQGTGTLVSPATNPQSISGLIASEDYDYYVRANCGGGDFSEWVGPFSLTTACDSVNSYPYSADMSTHLPSDCWREAGSGEIVDGPSGTSSDWRGSRSYTNLNGDIVASNLINLFSDVDREWLISEEFDINISGLELTIEAALADWKSTGDYNSSDTGAFGSDDQVDLLITTDGGINWTSLLTWNAANEPAVTGTTYIIDLSSYSGVVQFALFASDGTVDDTEDSDFLVGKFEIAVPSTDYIWNGASWNNTPEGNITTNDNMIVQVGTTPSLTSAISVGNLTLEAGAALEADNGDITVTGNLENNGSITGASQVTLSSATASVTGAGSMTNLTVDATGDVTMNGMQSISEQLDVVSGGQLGANGNITLVSNAMGTARVDALDAGAITGNVNVERYIPAGNRAFRFIGSTVSGPSVYDSWQEAGVNATGFGVQVTGTAGTAGTVNVTTGHDETTTGNASMFKWDASNQSWTTVTNTKTEILNAGDYYRLFVRGDRMTDLAAATSPAHTETTLRASGSLMTGSMAVTPGIASGEFFAFANPYQSKLSTENIVATGVGADMYYWDPALGEFGGYSAIPYASASGTVGSAGVATNVLDAGQAVFFVDNGGSASVAIAESNKVDGTTNGGVFNVAPLQQALKLKIYQTSRFNNGQTESDGLYLDFNAAHNVNVDSNDAIKLNGLNVNMAIAKSTGELLTVERRTLPSVNESLELNITNYLTTAYTINATVDVLPGLTAYLKDNFTGAITELVQGTSTAVDFTVDMNNAQSLDALRFELVFQVVTLSNEDVAFGSNLSIYPNPVKGDTVTINIGNASVEKAQVQVFNTLGQQVMSNDYNNLSNGVIELSNLSDLSNGVYIINISSGDATTTRRFIKE</sequence>
<dbReference type="SMART" id="SM00060">
    <property type="entry name" value="FN3"/>
    <property type="match status" value="5"/>
</dbReference>
<dbReference type="InterPro" id="IPR050991">
    <property type="entry name" value="ECM_Regulatory_Proteins"/>
</dbReference>
<feature type="compositionally biased region" description="Low complexity" evidence="3">
    <location>
        <begin position="35"/>
        <end position="48"/>
    </location>
</feature>
<feature type="domain" description="Fibronectin type-III" evidence="5">
    <location>
        <begin position="902"/>
        <end position="992"/>
    </location>
</feature>
<proteinExistence type="predicted"/>
<feature type="domain" description="Fibronectin type-III" evidence="5">
    <location>
        <begin position="186"/>
        <end position="276"/>
    </location>
</feature>
<keyword evidence="2" id="KW-0677">Repeat</keyword>
<protein>
    <recommendedName>
        <fullName evidence="5">Fibronectin type-III domain-containing protein</fullName>
    </recommendedName>
</protein>
<evidence type="ECO:0000256" key="1">
    <source>
        <dbReference type="ARBA" id="ARBA00022729"/>
    </source>
</evidence>
<dbReference type="PROSITE" id="PS50853">
    <property type="entry name" value="FN3"/>
    <property type="match status" value="5"/>
</dbReference>
<feature type="signal peptide" evidence="4">
    <location>
        <begin position="1"/>
        <end position="19"/>
    </location>
</feature>
<dbReference type="Pfam" id="PF00041">
    <property type="entry name" value="fn3"/>
    <property type="match status" value="3"/>
</dbReference>
<feature type="chain" id="PRO_5001867602" description="Fibronectin type-III domain-containing protein" evidence="4">
    <location>
        <begin position="20"/>
        <end position="1809"/>
    </location>
</feature>
<feature type="domain" description="Fibronectin type-III" evidence="5">
    <location>
        <begin position="456"/>
        <end position="549"/>
    </location>
</feature>
<feature type="region of interest" description="Disordered" evidence="3">
    <location>
        <begin position="33"/>
        <end position="53"/>
    </location>
</feature>
<feature type="domain" description="Fibronectin type-III" evidence="5">
    <location>
        <begin position="807"/>
        <end position="899"/>
    </location>
</feature>
<dbReference type="InterPro" id="IPR003961">
    <property type="entry name" value="FN3_dom"/>
</dbReference>
<gene>
    <name evidence="6" type="ORF">JCM19275_2695</name>
</gene>
<evidence type="ECO:0000259" key="5">
    <source>
        <dbReference type="PROSITE" id="PS50853"/>
    </source>
</evidence>
<evidence type="ECO:0000256" key="3">
    <source>
        <dbReference type="SAM" id="MobiDB-lite"/>
    </source>
</evidence>
<dbReference type="InterPro" id="IPR026444">
    <property type="entry name" value="Secre_tail"/>
</dbReference>
<dbReference type="Gene3D" id="2.60.120.260">
    <property type="entry name" value="Galactose-binding domain-like"/>
    <property type="match status" value="2"/>
</dbReference>
<dbReference type="InterPro" id="IPR013783">
    <property type="entry name" value="Ig-like_fold"/>
</dbReference>
<organism evidence="6 7">
    <name type="scientific">Nonlabens ulvanivorans</name>
    <name type="common">Persicivirga ulvanivorans</name>
    <dbReference type="NCBI Taxonomy" id="906888"/>
    <lineage>
        <taxon>Bacteria</taxon>
        <taxon>Pseudomonadati</taxon>
        <taxon>Bacteroidota</taxon>
        <taxon>Flavobacteriia</taxon>
        <taxon>Flavobacteriales</taxon>
        <taxon>Flavobacteriaceae</taxon>
        <taxon>Nonlabens</taxon>
    </lineage>
</organism>
<feature type="domain" description="Fibronectin type-III" evidence="5">
    <location>
        <begin position="552"/>
        <end position="642"/>
    </location>
</feature>
<comment type="caution">
    <text evidence="6">The sequence shown here is derived from an EMBL/GenBank/DDBJ whole genome shotgun (WGS) entry which is preliminary data.</text>
</comment>
<dbReference type="Gene3D" id="2.60.40.3080">
    <property type="match status" value="1"/>
</dbReference>
<dbReference type="PANTHER" id="PTHR46708">
    <property type="entry name" value="TENASCIN"/>
    <property type="match status" value="1"/>
</dbReference>
<dbReference type="Pfam" id="PF18962">
    <property type="entry name" value="Por_Secre_tail"/>
    <property type="match status" value="1"/>
</dbReference>
<dbReference type="CDD" id="cd00063">
    <property type="entry name" value="FN3"/>
    <property type="match status" value="5"/>
</dbReference>
<evidence type="ECO:0000256" key="4">
    <source>
        <dbReference type="SAM" id="SignalP"/>
    </source>
</evidence>
<name>A0A090WCB8_NONUL</name>
<dbReference type="Gene3D" id="2.60.40.10">
    <property type="entry name" value="Immunoglobulins"/>
    <property type="match status" value="5"/>
</dbReference>
<evidence type="ECO:0000256" key="2">
    <source>
        <dbReference type="ARBA" id="ARBA00022737"/>
    </source>
</evidence>
<evidence type="ECO:0000313" key="7">
    <source>
        <dbReference type="Proteomes" id="UP000029647"/>
    </source>
</evidence>
<reference evidence="6 7" key="1">
    <citation type="journal article" date="2014" name="Genome Announc.">
        <title>Draft Genome Sequences of Marine Flavobacterium Nonlabens Strains NR17, NR24, NR27, NR32, NR33, and Ara13.</title>
        <authorList>
            <person name="Nakanishi M."/>
            <person name="Meirelles P."/>
            <person name="Suzuki R."/>
            <person name="Takatani N."/>
            <person name="Mino S."/>
            <person name="Suda W."/>
            <person name="Oshima K."/>
            <person name="Hattori M."/>
            <person name="Ohkuma M."/>
            <person name="Hosokawa M."/>
            <person name="Miyashita K."/>
            <person name="Thompson F.L."/>
            <person name="Niwa A."/>
            <person name="Sawabe T."/>
            <person name="Sawabe T."/>
        </authorList>
    </citation>
    <scope>NUCLEOTIDE SEQUENCE [LARGE SCALE GENOMIC DNA]</scope>
    <source>
        <strain evidence="7">JCM19275</strain>
    </source>
</reference>
<evidence type="ECO:0000313" key="6">
    <source>
        <dbReference type="EMBL" id="GAL73848.1"/>
    </source>
</evidence>
<dbReference type="PANTHER" id="PTHR46708:SF2">
    <property type="entry name" value="FIBRONECTIN TYPE-III DOMAIN-CONTAINING PROTEIN"/>
    <property type="match status" value="1"/>
</dbReference>
<accession>A0A090WCB8</accession>
<dbReference type="SUPFAM" id="SSF49265">
    <property type="entry name" value="Fibronectin type III"/>
    <property type="match status" value="3"/>
</dbReference>
<keyword evidence="1 4" id="KW-0732">Signal</keyword>
<dbReference type="NCBIfam" id="TIGR04183">
    <property type="entry name" value="Por_Secre_tail"/>
    <property type="match status" value="1"/>
</dbReference>
<dbReference type="InterPro" id="IPR036116">
    <property type="entry name" value="FN3_sf"/>
</dbReference>
<dbReference type="Proteomes" id="UP000029647">
    <property type="component" value="Unassembled WGS sequence"/>
</dbReference>
<dbReference type="EMBL" id="BBNT01000001">
    <property type="protein sequence ID" value="GAL73848.1"/>
    <property type="molecule type" value="Genomic_DNA"/>
</dbReference>